<dbReference type="Gramene" id="OE9A012333T1">
    <property type="protein sequence ID" value="OE9A012333C1"/>
    <property type="gene ID" value="OE9A012333"/>
</dbReference>
<reference evidence="1 2" key="1">
    <citation type="submission" date="2019-12" db="EMBL/GenBank/DDBJ databases">
        <authorList>
            <person name="Alioto T."/>
            <person name="Alioto T."/>
            <person name="Gomez Garrido J."/>
        </authorList>
    </citation>
    <scope>NUCLEOTIDE SEQUENCE [LARGE SCALE GENOMIC DNA]</scope>
</reference>
<organism evidence="1 2">
    <name type="scientific">Olea europaea subsp. europaea</name>
    <dbReference type="NCBI Taxonomy" id="158383"/>
    <lineage>
        <taxon>Eukaryota</taxon>
        <taxon>Viridiplantae</taxon>
        <taxon>Streptophyta</taxon>
        <taxon>Embryophyta</taxon>
        <taxon>Tracheophyta</taxon>
        <taxon>Spermatophyta</taxon>
        <taxon>Magnoliopsida</taxon>
        <taxon>eudicotyledons</taxon>
        <taxon>Gunneridae</taxon>
        <taxon>Pentapetalae</taxon>
        <taxon>asterids</taxon>
        <taxon>lamiids</taxon>
        <taxon>Lamiales</taxon>
        <taxon>Oleaceae</taxon>
        <taxon>Oleeae</taxon>
        <taxon>Olea</taxon>
    </lineage>
</organism>
<keyword evidence="2" id="KW-1185">Reference proteome</keyword>
<evidence type="ECO:0000313" key="1">
    <source>
        <dbReference type="EMBL" id="CAA2977234.1"/>
    </source>
</evidence>
<sequence length="85" mass="8991">AEGAGEQESEETEDQLTTAPFACWLAGCRWLPLAVGCRLTASVSPSGEFIPHRAKRNGSPEPCTSCCLKDQGAHQAVREGGVGEF</sequence>
<gene>
    <name evidence="1" type="ORF">OLEA9_A012333</name>
</gene>
<dbReference type="AlphaFoldDB" id="A0A8S0RDV8"/>
<dbReference type="EMBL" id="CACTIH010003028">
    <property type="protein sequence ID" value="CAA2977234.1"/>
    <property type="molecule type" value="Genomic_DNA"/>
</dbReference>
<evidence type="ECO:0000313" key="2">
    <source>
        <dbReference type="Proteomes" id="UP000594638"/>
    </source>
</evidence>
<name>A0A8S0RDV8_OLEEU</name>
<protein>
    <submittedName>
        <fullName evidence="1">Uncharacterized protein</fullName>
    </submittedName>
</protein>
<comment type="caution">
    <text evidence="1">The sequence shown here is derived from an EMBL/GenBank/DDBJ whole genome shotgun (WGS) entry which is preliminary data.</text>
</comment>
<feature type="non-terminal residue" evidence="1">
    <location>
        <position position="1"/>
    </location>
</feature>
<accession>A0A8S0RDV8</accession>
<proteinExistence type="predicted"/>
<dbReference type="Proteomes" id="UP000594638">
    <property type="component" value="Unassembled WGS sequence"/>
</dbReference>